<evidence type="ECO:0000256" key="6">
    <source>
        <dbReference type="ARBA" id="ARBA00022490"/>
    </source>
</evidence>
<dbReference type="RefSeq" id="WP_010539420.1">
    <property type="nucleotide sequence ID" value="NZ_CABMFH010000017.1"/>
</dbReference>
<evidence type="ECO:0000313" key="13">
    <source>
        <dbReference type="Proteomes" id="UP001060104"/>
    </source>
</evidence>
<comment type="subcellular location">
    <subcellularLocation>
        <location evidence="3">Cytoplasm</location>
    </subcellularLocation>
</comment>
<evidence type="ECO:0000256" key="2">
    <source>
        <dbReference type="ARBA" id="ARBA00001947"/>
    </source>
</evidence>
<reference evidence="9 12" key="1">
    <citation type="submission" date="2015-09" db="EMBL/GenBank/DDBJ databases">
        <authorList>
            <consortium name="Pathogen Informatics"/>
        </authorList>
    </citation>
    <scope>NUCLEOTIDE SEQUENCE [LARGE SCALE GENOMIC DNA]</scope>
    <source>
        <strain evidence="9 12">2789STDY5834846</strain>
    </source>
</reference>
<evidence type="ECO:0000313" key="9">
    <source>
        <dbReference type="EMBL" id="CUP90547.1"/>
    </source>
</evidence>
<dbReference type="AlphaFoldDB" id="A0A174S3P3"/>
<accession>A0A174S3P3</accession>
<dbReference type="InterPro" id="IPR038765">
    <property type="entry name" value="Papain-like_cys_pep_sf"/>
</dbReference>
<gene>
    <name evidence="9" type="ORF">ERS852461_03677</name>
    <name evidence="10" type="ORF">NXW97_00235</name>
    <name evidence="11" type="ORF">NXY30_00240</name>
</gene>
<dbReference type="EMBL" id="CZAE01000020">
    <property type="protein sequence ID" value="CUP90547.1"/>
    <property type="molecule type" value="Genomic_DNA"/>
</dbReference>
<evidence type="ECO:0000256" key="4">
    <source>
        <dbReference type="ARBA" id="ARBA00012158"/>
    </source>
</evidence>
<evidence type="ECO:0000313" key="12">
    <source>
        <dbReference type="Proteomes" id="UP000095606"/>
    </source>
</evidence>
<dbReference type="Proteomes" id="UP001204548">
    <property type="component" value="Unassembled WGS sequence"/>
</dbReference>
<dbReference type="PANTHER" id="PTHR35532:SF5">
    <property type="entry name" value="CARBOHYDRATE-BINDING DOMAIN-CONTAINING PROTEIN"/>
    <property type="match status" value="1"/>
</dbReference>
<keyword evidence="13" id="KW-1185">Reference proteome</keyword>
<comment type="cofactor">
    <cofactor evidence="2">
        <name>Zn(2+)</name>
        <dbReference type="ChEBI" id="CHEBI:29105"/>
    </cofactor>
</comment>
<evidence type="ECO:0000256" key="3">
    <source>
        <dbReference type="ARBA" id="ARBA00004496"/>
    </source>
</evidence>
<dbReference type="Gene3D" id="3.10.620.30">
    <property type="match status" value="1"/>
</dbReference>
<protein>
    <recommendedName>
        <fullName evidence="5">Peptide-N(4)-(N-acetyl-beta-glucosaminyl)asparagine amidase</fullName>
        <ecNumber evidence="4">3.5.1.52</ecNumber>
    </recommendedName>
    <alternativeName>
        <fullName evidence="7">Peptide:N-glycanase</fullName>
    </alternativeName>
</protein>
<proteinExistence type="predicted"/>
<dbReference type="PANTHER" id="PTHR35532">
    <property type="entry name" value="SIMILAR TO POLYHYDROXYALKANOATE DEPOLYMERASE"/>
    <property type="match status" value="1"/>
</dbReference>
<dbReference type="GeneID" id="69587210"/>
<dbReference type="EMBL" id="CP103141">
    <property type="protein sequence ID" value="UVQ74913.1"/>
    <property type="molecule type" value="Genomic_DNA"/>
</dbReference>
<dbReference type="Proteomes" id="UP000095606">
    <property type="component" value="Unassembled WGS sequence"/>
</dbReference>
<reference evidence="10" key="2">
    <citation type="submission" date="2022-08" db="EMBL/GenBank/DDBJ databases">
        <title>Genome Sequencing of Bacteroides fragilis Group Isolates with Nanopore Technology.</title>
        <authorList>
            <person name="Tisza M.J."/>
            <person name="Smith D."/>
            <person name="Dekker J.P."/>
        </authorList>
    </citation>
    <scope>NUCLEOTIDE SEQUENCE</scope>
    <source>
        <strain evidence="10">BFG-351</strain>
        <strain evidence="11">BFG-527</strain>
    </source>
</reference>
<evidence type="ECO:0000259" key="8">
    <source>
        <dbReference type="Pfam" id="PF01841"/>
    </source>
</evidence>
<evidence type="ECO:0000256" key="1">
    <source>
        <dbReference type="ARBA" id="ARBA00001650"/>
    </source>
</evidence>
<sequence length="599" mass="68357">MQTKLLLFIIVMCSCASNKYERKAWETLENSDANKVELTNFLKYYKAAGDNEKYEAACYLVSNMLGKHTTDQDLIYDIKVIKADSLVWSLERSFALREESKFLKDYSFDQFIEYILPYRIADEPLEFYWKEDCRKRYIPNSDTDIIAAAKSINEQVKLELSPDNYGDLPKSYSFLTYNGYGKCNDRSTLLVMALRANGIPAAYEFVPYWGSSNNGHSFVSVILPDGKIYPLQNTNKITNDSYISRKTPKIYRRMYKLQLREEAIVDLPELFKYNDIADVTELHGIGSRDVQISRNLTDKTSVYYLSVFSPAGWIPLAASSSTNFSYVGTGTNTMQDKTKEALDLGDGIVYLPIQWTNDDIIPVGAPLIVSDHSVVAISTDSSQSERVVLKRKYPLNLRIVDFAKLMVMGIFEGANKADFSDAENLYTITDIPKSKMQVIEISTEKSFRYVRYIRPKGTFSIAEFSLYHSNGEPLPFLPIACEAIREDPTMVNVFDRNPLTYYQVAGGVDMWVGADLGKPVKISKIGFAPRNDDNAVVSTDTYELFYWQDGWISLGKKQPDGDSVVYDNVPIKALLWLRDLTKGREERPFTYENGKQIWW</sequence>
<dbReference type="InterPro" id="IPR008979">
    <property type="entry name" value="Galactose-bd-like_sf"/>
</dbReference>
<dbReference type="InterPro" id="IPR002931">
    <property type="entry name" value="Transglutaminase-like"/>
</dbReference>
<evidence type="ECO:0000313" key="10">
    <source>
        <dbReference type="EMBL" id="MCS2790479.1"/>
    </source>
</evidence>
<dbReference type="EC" id="3.5.1.52" evidence="4"/>
<dbReference type="SUPFAM" id="SSF49785">
    <property type="entry name" value="Galactose-binding domain-like"/>
    <property type="match status" value="1"/>
</dbReference>
<evidence type="ECO:0000313" key="11">
    <source>
        <dbReference type="EMBL" id="UVQ74913.1"/>
    </source>
</evidence>
<evidence type="ECO:0000256" key="7">
    <source>
        <dbReference type="ARBA" id="ARBA00032901"/>
    </source>
</evidence>
<dbReference type="EMBL" id="JANUTS010000001">
    <property type="protein sequence ID" value="MCS2790479.1"/>
    <property type="molecule type" value="Genomic_DNA"/>
</dbReference>
<dbReference type="Gene3D" id="2.60.120.260">
    <property type="entry name" value="Galactose-binding domain-like"/>
    <property type="match status" value="2"/>
</dbReference>
<dbReference type="Proteomes" id="UP001060104">
    <property type="component" value="Chromosome"/>
</dbReference>
<dbReference type="SUPFAM" id="SSF54001">
    <property type="entry name" value="Cysteine proteinases"/>
    <property type="match status" value="1"/>
</dbReference>
<dbReference type="GO" id="GO:0005737">
    <property type="term" value="C:cytoplasm"/>
    <property type="evidence" value="ECO:0007669"/>
    <property type="project" value="UniProtKB-SubCell"/>
</dbReference>
<name>A0A174S3P3_9BACE</name>
<dbReference type="Pfam" id="PF01841">
    <property type="entry name" value="Transglut_core"/>
    <property type="match status" value="1"/>
</dbReference>
<evidence type="ECO:0000256" key="5">
    <source>
        <dbReference type="ARBA" id="ARBA00018546"/>
    </source>
</evidence>
<accession>A0A3E5G833</accession>
<feature type="domain" description="Transglutaminase-like" evidence="8">
    <location>
        <begin position="142"/>
        <end position="227"/>
    </location>
</feature>
<organism evidence="9 12">
    <name type="scientific">Bacteroides faecis</name>
    <dbReference type="NCBI Taxonomy" id="674529"/>
    <lineage>
        <taxon>Bacteria</taxon>
        <taxon>Pseudomonadati</taxon>
        <taxon>Bacteroidota</taxon>
        <taxon>Bacteroidia</taxon>
        <taxon>Bacteroidales</taxon>
        <taxon>Bacteroidaceae</taxon>
        <taxon>Bacteroides</taxon>
    </lineage>
</organism>
<keyword evidence="6" id="KW-0963">Cytoplasm</keyword>
<dbReference type="PROSITE" id="PS51257">
    <property type="entry name" value="PROKAR_LIPOPROTEIN"/>
    <property type="match status" value="1"/>
</dbReference>
<comment type="catalytic activity">
    <reaction evidence="1">
        <text>Hydrolysis of an N(4)-(acetyl-beta-D-glucosaminyl)asparagine residue in which the glucosamine residue may be further glycosylated, to yield a (substituted) N-acetyl-beta-D-glucosaminylamine and a peptide containing an aspartate residue.</text>
        <dbReference type="EC" id="3.5.1.52"/>
    </reaction>
</comment>
<dbReference type="GO" id="GO:0000224">
    <property type="term" value="F:peptide-N4-(N-acetyl-beta-glucosaminyl)asparagine amidase activity"/>
    <property type="evidence" value="ECO:0007669"/>
    <property type="project" value="UniProtKB-EC"/>
</dbReference>